<dbReference type="Proteomes" id="UP000008809">
    <property type="component" value="Chromosome"/>
</dbReference>
<dbReference type="InterPro" id="IPR035948">
    <property type="entry name" value="YwqG-like_sf"/>
</dbReference>
<gene>
    <name evidence="1" type="ordered locus">RPB_1909</name>
</gene>
<accession>Q2IYU3</accession>
<dbReference type="HOGENOM" id="CLU_656895_0_0_5"/>
<dbReference type="EMBL" id="CP000250">
    <property type="protein sequence ID" value="ABD06617.1"/>
    <property type="molecule type" value="Genomic_DNA"/>
</dbReference>
<sequence>MNELDERSDTELLQAWLDRVRVTGAVEHVGAFNRLQAELARIERELIARGRGIEQLRSLLTYTDPEITRSAELALARAEASASAARGGCRASSGCDDAHSAAAGRPAGAGILDDHPIFWPARHPPPAAMELSEIAQRLIAALPLEAAALLRQLRPAIGLWPQAARADAPIDGSRLGGMPCAPPDWRWPVAATEPMLFLGQINCADLRGLPGAEALPSQGLLSCFGDHDTVMGCLFTGQGGALYHWPDTEHLIPAQPPLEMLTVFPRAELSFRPMWDLPDPDSSVVTAILPDRSRQALYKSLHSDLRRHGLPAVLDYPCNRSKLLGWPDLLQGESFEFTLDQPFDQYRLLLQLDGYTNGSEIADWGPGGFLYYFLSKQDLAGRRFETAELAIQFT</sequence>
<keyword evidence="2" id="KW-1185">Reference proteome</keyword>
<reference evidence="1 2" key="1">
    <citation type="submission" date="2006-01" db="EMBL/GenBank/DDBJ databases">
        <title>Complete sequence of Rhodopseudomonas palustris HaA2.</title>
        <authorList>
            <consortium name="US DOE Joint Genome Institute"/>
            <person name="Copeland A."/>
            <person name="Lucas S."/>
            <person name="Lapidus A."/>
            <person name="Barry K."/>
            <person name="Detter J.C."/>
            <person name="Glavina T."/>
            <person name="Hammon N."/>
            <person name="Israni S."/>
            <person name="Pitluck S."/>
            <person name="Chain P."/>
            <person name="Malfatti S."/>
            <person name="Shin M."/>
            <person name="Vergez L."/>
            <person name="Schmutz J."/>
            <person name="Larimer F."/>
            <person name="Land M."/>
            <person name="Hauser L."/>
            <person name="Pelletier D.A."/>
            <person name="Kyrpides N."/>
            <person name="Anderson I."/>
            <person name="Oda Y."/>
            <person name="Harwood C.S."/>
            <person name="Richardson P."/>
        </authorList>
    </citation>
    <scope>NUCLEOTIDE SEQUENCE [LARGE SCALE GENOMIC DNA]</scope>
    <source>
        <strain evidence="1 2">HaA2</strain>
    </source>
</reference>
<proteinExistence type="predicted"/>
<dbReference type="OrthoDB" id="8135222at2"/>
<protein>
    <recommendedName>
        <fullName evidence="3">DUF1963 domain-containing protein</fullName>
    </recommendedName>
</protein>
<dbReference type="InterPro" id="IPR015315">
    <property type="entry name" value="DUF1963"/>
</dbReference>
<evidence type="ECO:0008006" key="3">
    <source>
        <dbReference type="Google" id="ProtNLM"/>
    </source>
</evidence>
<dbReference type="SUPFAM" id="SSF103032">
    <property type="entry name" value="Hypothetical protein YwqG"/>
    <property type="match status" value="1"/>
</dbReference>
<evidence type="ECO:0000313" key="2">
    <source>
        <dbReference type="Proteomes" id="UP000008809"/>
    </source>
</evidence>
<dbReference type="PANTHER" id="PTHR36436">
    <property type="entry name" value="SLL5081 PROTEIN"/>
    <property type="match status" value="1"/>
</dbReference>
<dbReference type="Gene3D" id="2.30.320.10">
    <property type="entry name" value="YwqG-like"/>
    <property type="match status" value="1"/>
</dbReference>
<dbReference type="KEGG" id="rpb:RPB_1909"/>
<dbReference type="AlphaFoldDB" id="Q2IYU3"/>
<name>Q2IYU3_RHOP2</name>
<organism evidence="1 2">
    <name type="scientific">Rhodopseudomonas palustris (strain HaA2)</name>
    <dbReference type="NCBI Taxonomy" id="316058"/>
    <lineage>
        <taxon>Bacteria</taxon>
        <taxon>Pseudomonadati</taxon>
        <taxon>Pseudomonadota</taxon>
        <taxon>Alphaproteobacteria</taxon>
        <taxon>Hyphomicrobiales</taxon>
        <taxon>Nitrobacteraceae</taxon>
        <taxon>Rhodopseudomonas</taxon>
    </lineage>
</organism>
<evidence type="ECO:0000313" key="1">
    <source>
        <dbReference type="EMBL" id="ABD06617.1"/>
    </source>
</evidence>
<dbReference type="STRING" id="316058.RPB_1909"/>
<dbReference type="PANTHER" id="PTHR36436:SF6">
    <property type="entry name" value="SLL5081 PROTEIN"/>
    <property type="match status" value="1"/>
</dbReference>
<dbReference type="eggNOG" id="COG3878">
    <property type="taxonomic scope" value="Bacteria"/>
</dbReference>
<dbReference type="Pfam" id="PF09234">
    <property type="entry name" value="DUF1963"/>
    <property type="match status" value="1"/>
</dbReference>